<dbReference type="InterPro" id="IPR008030">
    <property type="entry name" value="NmrA-like"/>
</dbReference>
<evidence type="ECO:0000313" key="4">
    <source>
        <dbReference type="EMBL" id="TQB69003.1"/>
    </source>
</evidence>
<dbReference type="GO" id="GO:0005634">
    <property type="term" value="C:nucleus"/>
    <property type="evidence" value="ECO:0007669"/>
    <property type="project" value="TreeGrafter"/>
</dbReference>
<dbReference type="AlphaFoldDB" id="A0A507QME4"/>
<organism evidence="4 5">
    <name type="scientific">Monascus purpureus</name>
    <name type="common">Red mold</name>
    <name type="synonym">Monascus anka</name>
    <dbReference type="NCBI Taxonomy" id="5098"/>
    <lineage>
        <taxon>Eukaryota</taxon>
        <taxon>Fungi</taxon>
        <taxon>Dikarya</taxon>
        <taxon>Ascomycota</taxon>
        <taxon>Pezizomycotina</taxon>
        <taxon>Eurotiomycetes</taxon>
        <taxon>Eurotiomycetidae</taxon>
        <taxon>Eurotiales</taxon>
        <taxon>Aspergillaceae</taxon>
        <taxon>Monascus</taxon>
    </lineage>
</organism>
<dbReference type="Gene3D" id="3.40.50.720">
    <property type="entry name" value="NAD(P)-binding Rossmann-like Domain"/>
    <property type="match status" value="1"/>
</dbReference>
<dbReference type="Gene3D" id="3.90.25.10">
    <property type="entry name" value="UDP-galactose 4-epimerase, domain 1"/>
    <property type="match status" value="1"/>
</dbReference>
<protein>
    <recommendedName>
        <fullName evidence="3">NmrA-like domain-containing protein</fullName>
    </recommendedName>
</protein>
<dbReference type="Proteomes" id="UP000319663">
    <property type="component" value="Unassembled WGS sequence"/>
</dbReference>
<gene>
    <name evidence="4" type="ORF">MPDQ_002466</name>
</gene>
<reference evidence="4 5" key="1">
    <citation type="submission" date="2019-06" db="EMBL/GenBank/DDBJ databases">
        <title>Wine fermentation using esterase from Monascus purpureus.</title>
        <authorList>
            <person name="Geng C."/>
            <person name="Zhang Y."/>
        </authorList>
    </citation>
    <scope>NUCLEOTIDE SEQUENCE [LARGE SCALE GENOMIC DNA]</scope>
    <source>
        <strain evidence="4">HQ1</strain>
    </source>
</reference>
<comment type="similarity">
    <text evidence="1">Belongs to the NmrA-type oxidoreductase family.</text>
</comment>
<proteinExistence type="inferred from homology"/>
<name>A0A507QME4_MONPU</name>
<keyword evidence="2" id="KW-0521">NADP</keyword>
<accession>A0A507QME4</accession>
<evidence type="ECO:0000256" key="2">
    <source>
        <dbReference type="ARBA" id="ARBA00022857"/>
    </source>
</evidence>
<dbReference type="SUPFAM" id="SSF51735">
    <property type="entry name" value="NAD(P)-binding Rossmann-fold domains"/>
    <property type="match status" value="1"/>
</dbReference>
<dbReference type="STRING" id="5098.A0A507QME4"/>
<dbReference type="PANTHER" id="PTHR42748:SF26">
    <property type="entry name" value="NMRA-LIKE DOMAIN-CONTAINING PROTEIN"/>
    <property type="match status" value="1"/>
</dbReference>
<dbReference type="OrthoDB" id="3358371at2759"/>
<evidence type="ECO:0000313" key="5">
    <source>
        <dbReference type="Proteomes" id="UP000319663"/>
    </source>
</evidence>
<evidence type="ECO:0000256" key="1">
    <source>
        <dbReference type="ARBA" id="ARBA00006328"/>
    </source>
</evidence>
<keyword evidence="5" id="KW-1185">Reference proteome</keyword>
<comment type="caution">
    <text evidence="4">The sequence shown here is derived from an EMBL/GenBank/DDBJ whole genome shotgun (WGS) entry which is preliminary data.</text>
</comment>
<evidence type="ECO:0000259" key="3">
    <source>
        <dbReference type="Pfam" id="PF05368"/>
    </source>
</evidence>
<dbReference type="EMBL" id="VIFY01000178">
    <property type="protein sequence ID" value="TQB69003.1"/>
    <property type="molecule type" value="Genomic_DNA"/>
</dbReference>
<sequence>MIRMPKLICIIGITGNQGGSVAQRFLQDPAYQVCGLTRNPASPAAKRLAAQGARILQANLDDVDSLVDALQGANLIFSVTNYWEPFFREDCRAKAAEAGISCRQYAYQVEYQQGKNIADAVARVVDGLDENGFIASTLSHARKSSNGAVTELYHFDAKADIFPDYVREKYPLLASKMSCVQTGYFMSSYKFVPTAYFTKLPDDGGFEMRFPTAPDKPVPHLDVNADMGNFVYAVSKMPPGKSYMAEGSTCSWSEYMRLWSDATKVPGRYKQVSLVQMIAAVPDREFGREVGDMFVYSSDPGYDGGDTTLLKAADLRKLGIDCPMRSLEDFIQNEDWSLLLSS</sequence>
<dbReference type="PANTHER" id="PTHR42748">
    <property type="entry name" value="NITROGEN METABOLITE REPRESSION PROTEIN NMRA FAMILY MEMBER"/>
    <property type="match status" value="1"/>
</dbReference>
<dbReference type="InterPro" id="IPR051164">
    <property type="entry name" value="NmrA-like_oxidored"/>
</dbReference>
<dbReference type="Pfam" id="PF05368">
    <property type="entry name" value="NmrA"/>
    <property type="match status" value="1"/>
</dbReference>
<dbReference type="InterPro" id="IPR036291">
    <property type="entry name" value="NAD(P)-bd_dom_sf"/>
</dbReference>
<feature type="domain" description="NmrA-like" evidence="3">
    <location>
        <begin position="6"/>
        <end position="304"/>
    </location>
</feature>